<accession>A0AAV2KSD8</accession>
<feature type="compositionally biased region" description="Low complexity" evidence="1">
    <location>
        <begin position="27"/>
        <end position="36"/>
    </location>
</feature>
<name>A0AAV2KSD8_KNICA</name>
<reference evidence="2 3" key="1">
    <citation type="submission" date="2024-04" db="EMBL/GenBank/DDBJ databases">
        <authorList>
            <person name="Waldvogel A.-M."/>
            <person name="Schoenle A."/>
        </authorList>
    </citation>
    <scope>NUCLEOTIDE SEQUENCE [LARGE SCALE GENOMIC DNA]</scope>
</reference>
<dbReference type="Proteomes" id="UP001497482">
    <property type="component" value="Chromosome 2"/>
</dbReference>
<feature type="region of interest" description="Disordered" evidence="1">
    <location>
        <begin position="1"/>
        <end position="43"/>
    </location>
</feature>
<dbReference type="AlphaFoldDB" id="A0AAV2KSD8"/>
<evidence type="ECO:0000256" key="1">
    <source>
        <dbReference type="SAM" id="MobiDB-lite"/>
    </source>
</evidence>
<sequence>MEEDKPDQDLAANPALACEDQDGEVVSSAATSSTASPGAVPNAEVSCAEPAPQIHHNKPFTLRIFGRRMTLLLCIMGNHSLT</sequence>
<proteinExistence type="predicted"/>
<organism evidence="2 3">
    <name type="scientific">Knipowitschia caucasica</name>
    <name type="common">Caucasian dwarf goby</name>
    <name type="synonym">Pomatoschistus caucasicus</name>
    <dbReference type="NCBI Taxonomy" id="637954"/>
    <lineage>
        <taxon>Eukaryota</taxon>
        <taxon>Metazoa</taxon>
        <taxon>Chordata</taxon>
        <taxon>Craniata</taxon>
        <taxon>Vertebrata</taxon>
        <taxon>Euteleostomi</taxon>
        <taxon>Actinopterygii</taxon>
        <taxon>Neopterygii</taxon>
        <taxon>Teleostei</taxon>
        <taxon>Neoteleostei</taxon>
        <taxon>Acanthomorphata</taxon>
        <taxon>Gobiaria</taxon>
        <taxon>Gobiiformes</taxon>
        <taxon>Gobioidei</taxon>
        <taxon>Gobiidae</taxon>
        <taxon>Gobiinae</taxon>
        <taxon>Knipowitschia</taxon>
    </lineage>
</organism>
<dbReference type="EMBL" id="OZ035824">
    <property type="protein sequence ID" value="CAL1591936.1"/>
    <property type="molecule type" value="Genomic_DNA"/>
</dbReference>
<evidence type="ECO:0000313" key="2">
    <source>
        <dbReference type="EMBL" id="CAL1591936.1"/>
    </source>
</evidence>
<gene>
    <name evidence="2" type="ORF">KC01_LOCUS21268</name>
</gene>
<keyword evidence="3" id="KW-1185">Reference proteome</keyword>
<protein>
    <submittedName>
        <fullName evidence="2">Uncharacterized protein</fullName>
    </submittedName>
</protein>
<evidence type="ECO:0000313" key="3">
    <source>
        <dbReference type="Proteomes" id="UP001497482"/>
    </source>
</evidence>